<organism evidence="6 7">
    <name type="scientific">Serratia odorifera DSM 4582</name>
    <dbReference type="NCBI Taxonomy" id="667129"/>
    <lineage>
        <taxon>Bacteria</taxon>
        <taxon>Pseudomonadati</taxon>
        <taxon>Pseudomonadota</taxon>
        <taxon>Gammaproteobacteria</taxon>
        <taxon>Enterobacterales</taxon>
        <taxon>Yersiniaceae</taxon>
        <taxon>Serratia</taxon>
    </lineage>
</organism>
<evidence type="ECO:0000259" key="4">
    <source>
        <dbReference type="PROSITE" id="PS50932"/>
    </source>
</evidence>
<dbReference type="EMBL" id="ADBY01000017">
    <property type="protein sequence ID" value="EFE97494.1"/>
    <property type="molecule type" value="Genomic_DNA"/>
</dbReference>
<dbReference type="PANTHER" id="PTHR30146:SF67">
    <property type="entry name" value="HTH-TYPE TRANSCRIPTIONAL REGULATOR ASCG"/>
    <property type="match status" value="1"/>
</dbReference>
<dbReference type="Pfam" id="PF13377">
    <property type="entry name" value="Peripla_BP_3"/>
    <property type="match status" value="1"/>
</dbReference>
<dbReference type="GO" id="GO:0003700">
    <property type="term" value="F:DNA-binding transcription factor activity"/>
    <property type="evidence" value="ECO:0007669"/>
    <property type="project" value="TreeGrafter"/>
</dbReference>
<evidence type="ECO:0000259" key="5">
    <source>
        <dbReference type="PROSITE" id="PS50943"/>
    </source>
</evidence>
<protein>
    <submittedName>
        <fullName evidence="6">Transcriptional regulator, LacI family</fullName>
    </submittedName>
</protein>
<dbReference type="SUPFAM" id="SSF53822">
    <property type="entry name" value="Periplasmic binding protein-like I"/>
    <property type="match status" value="1"/>
</dbReference>
<dbReference type="SUPFAM" id="SSF47413">
    <property type="entry name" value="lambda repressor-like DNA-binding domains"/>
    <property type="match status" value="1"/>
</dbReference>
<keyword evidence="7" id="KW-1185">Reference proteome</keyword>
<evidence type="ECO:0000256" key="3">
    <source>
        <dbReference type="ARBA" id="ARBA00023163"/>
    </source>
</evidence>
<dbReference type="PANTHER" id="PTHR30146">
    <property type="entry name" value="LACI-RELATED TRANSCRIPTIONAL REPRESSOR"/>
    <property type="match status" value="1"/>
</dbReference>
<comment type="caution">
    <text evidence="6">The sequence shown here is derived from an EMBL/GenBank/DDBJ whole genome shotgun (WGS) entry which is preliminary data.</text>
</comment>
<dbReference type="Gene3D" id="1.10.260.40">
    <property type="entry name" value="lambda repressor-like DNA-binding domains"/>
    <property type="match status" value="1"/>
</dbReference>
<evidence type="ECO:0000313" key="6">
    <source>
        <dbReference type="EMBL" id="EFE97494.1"/>
    </source>
</evidence>
<dbReference type="Proteomes" id="UP000005723">
    <property type="component" value="Unassembled WGS sequence"/>
</dbReference>
<feature type="domain" description="HTH lacI-type" evidence="4">
    <location>
        <begin position="31"/>
        <end position="85"/>
    </location>
</feature>
<dbReference type="InterPro" id="IPR000843">
    <property type="entry name" value="HTH_LacI"/>
</dbReference>
<dbReference type="Gene3D" id="3.40.50.2300">
    <property type="match status" value="2"/>
</dbReference>
<dbReference type="AlphaFoldDB" id="D4DY02"/>
<accession>D4DY02</accession>
<dbReference type="GO" id="GO:0000976">
    <property type="term" value="F:transcription cis-regulatory region binding"/>
    <property type="evidence" value="ECO:0007669"/>
    <property type="project" value="TreeGrafter"/>
</dbReference>
<keyword evidence="1" id="KW-0805">Transcription regulation</keyword>
<gene>
    <name evidence="6" type="ORF">HMPREF0758_0785</name>
</gene>
<dbReference type="STRING" id="667129.HMPREF0758_0785"/>
<keyword evidence="3" id="KW-0804">Transcription</keyword>
<dbReference type="HOGENOM" id="CLU_037628_6_0_6"/>
<dbReference type="InterPro" id="IPR046335">
    <property type="entry name" value="LacI/GalR-like_sensor"/>
</dbReference>
<sequence>MPRNNLRDALLRRGGMCRIWGKSASQENAMSTMQEVANKAGVSKATVSRVLSGKGYVSEATRDQVYKAIEAAGYRPNLLARNLATNKSQCIGLVVTNTLYNGSYFSELLSQAAQKLEDNGRQLILVDGKHSAEEEQEAIQFLLDLQCDAVILYPRFLTIDVIDEIIEQVKQPIMVANRRLRKNQSHCICCDHKGASFNATAYLIEQGHRDIAFITGSLDSPTAIERLSGYKEALTRFNIPVQERRIIKGKWTPACGAAAVASLLHDNIPFSALLASNDDMAIGAIKQLTDRGIAVPAQVSVIGFDNIPTAPYLTPALTSVKDPVSDMINEVINRLIAMLDGGYLSKDTLFSSQLIVRDSVAHGPFWGGDRRGLGEE</sequence>
<dbReference type="PROSITE" id="PS50943">
    <property type="entry name" value="HTH_CROC1"/>
    <property type="match status" value="1"/>
</dbReference>
<proteinExistence type="predicted"/>
<name>D4DY02_SEROD</name>
<reference evidence="6 7" key="1">
    <citation type="submission" date="2010-01" db="EMBL/GenBank/DDBJ databases">
        <authorList>
            <person name="Muzny D."/>
            <person name="Qin X."/>
            <person name="Deng J."/>
            <person name="Jiang H."/>
            <person name="Liu Y."/>
            <person name="Qu J."/>
            <person name="Song X.-Z."/>
            <person name="Zhang L."/>
            <person name="Thornton R."/>
            <person name="Coyle M."/>
            <person name="Francisco L."/>
            <person name="Jackson L."/>
            <person name="Javaid M."/>
            <person name="Korchina V."/>
            <person name="Kovar C."/>
            <person name="Mata R."/>
            <person name="Mathew T."/>
            <person name="Ngo R."/>
            <person name="Nguyen L."/>
            <person name="Nguyen N."/>
            <person name="Okwuonu G."/>
            <person name="Ongeri F."/>
            <person name="Pham C."/>
            <person name="Simmons D."/>
            <person name="Wilczek-Boney K."/>
            <person name="Hale W."/>
            <person name="Jakkamsetti A."/>
            <person name="Pham P."/>
            <person name="Ruth R."/>
            <person name="San Lucas F."/>
            <person name="Warren J."/>
            <person name="Zhang J."/>
            <person name="Zhao Z."/>
            <person name="Zhou C."/>
            <person name="Zhu D."/>
            <person name="Lee S."/>
            <person name="Bess C."/>
            <person name="Blankenburg K."/>
            <person name="Forbes L."/>
            <person name="Fu Q."/>
            <person name="Gubbala S."/>
            <person name="Hirani K."/>
            <person name="Jayaseelan J.C."/>
            <person name="Lara F."/>
            <person name="Munidasa M."/>
            <person name="Palculict T."/>
            <person name="Patil S."/>
            <person name="Pu L.-L."/>
            <person name="Saada N."/>
            <person name="Tang L."/>
            <person name="Weissenberger G."/>
            <person name="Zhu Y."/>
            <person name="Hemphill L."/>
            <person name="Shang Y."/>
            <person name="Youmans B."/>
            <person name="Ayvaz T."/>
            <person name="Ross M."/>
            <person name="Santibanez J."/>
            <person name="Aqrawi P."/>
            <person name="Gross S."/>
            <person name="Joshi V."/>
            <person name="Fowler G."/>
            <person name="Nazareth L."/>
            <person name="Reid J."/>
            <person name="Worley K."/>
            <person name="Petrosino J."/>
            <person name="Highlander S."/>
            <person name="Gibbs R."/>
        </authorList>
    </citation>
    <scope>NUCLEOTIDE SEQUENCE [LARGE SCALE GENOMIC DNA]</scope>
    <source>
        <strain evidence="6 7">DSM 4582</strain>
    </source>
</reference>
<evidence type="ECO:0000256" key="1">
    <source>
        <dbReference type="ARBA" id="ARBA00023015"/>
    </source>
</evidence>
<dbReference type="CDD" id="cd06270">
    <property type="entry name" value="PBP1_GalS-like"/>
    <property type="match status" value="1"/>
</dbReference>
<dbReference type="InterPro" id="IPR001387">
    <property type="entry name" value="Cro/C1-type_HTH"/>
</dbReference>
<feature type="domain" description="HTH cro/C1-type" evidence="5">
    <location>
        <begin position="32"/>
        <end position="61"/>
    </location>
</feature>
<dbReference type="InterPro" id="IPR028082">
    <property type="entry name" value="Peripla_BP_I"/>
</dbReference>
<evidence type="ECO:0000313" key="7">
    <source>
        <dbReference type="Proteomes" id="UP000005723"/>
    </source>
</evidence>
<dbReference type="CDD" id="cd01392">
    <property type="entry name" value="HTH_LacI"/>
    <property type="match status" value="1"/>
</dbReference>
<dbReference type="SMART" id="SM00354">
    <property type="entry name" value="HTH_LACI"/>
    <property type="match status" value="1"/>
</dbReference>
<keyword evidence="2" id="KW-0238">DNA-binding</keyword>
<evidence type="ECO:0000256" key="2">
    <source>
        <dbReference type="ARBA" id="ARBA00023125"/>
    </source>
</evidence>
<dbReference type="Pfam" id="PF00356">
    <property type="entry name" value="LacI"/>
    <property type="match status" value="1"/>
</dbReference>
<dbReference type="PROSITE" id="PS00356">
    <property type="entry name" value="HTH_LACI_1"/>
    <property type="match status" value="1"/>
</dbReference>
<dbReference type="PROSITE" id="PS50932">
    <property type="entry name" value="HTH_LACI_2"/>
    <property type="match status" value="1"/>
</dbReference>
<dbReference type="InterPro" id="IPR010982">
    <property type="entry name" value="Lambda_DNA-bd_dom_sf"/>
</dbReference>